<dbReference type="EMBL" id="QGKV02002055">
    <property type="protein sequence ID" value="KAF3498314.1"/>
    <property type="molecule type" value="Genomic_DNA"/>
</dbReference>
<gene>
    <name evidence="1" type="ORF">DY000_02052412</name>
</gene>
<reference evidence="1 2" key="1">
    <citation type="journal article" date="2020" name="BMC Genomics">
        <title>Intraspecific diversification of the crop wild relative Brassica cretica Lam. using demographic model selection.</title>
        <authorList>
            <person name="Kioukis A."/>
            <person name="Michalopoulou V.A."/>
            <person name="Briers L."/>
            <person name="Pirintsos S."/>
            <person name="Studholme D.J."/>
            <person name="Pavlidis P."/>
            <person name="Sarris P.F."/>
        </authorList>
    </citation>
    <scope>NUCLEOTIDE SEQUENCE [LARGE SCALE GENOMIC DNA]</scope>
    <source>
        <strain evidence="2">cv. PFS-1207/04</strain>
    </source>
</reference>
<keyword evidence="2" id="KW-1185">Reference proteome</keyword>
<comment type="caution">
    <text evidence="1">The sequence shown here is derived from an EMBL/GenBank/DDBJ whole genome shotgun (WGS) entry which is preliminary data.</text>
</comment>
<evidence type="ECO:0000313" key="1">
    <source>
        <dbReference type="EMBL" id="KAF3498314.1"/>
    </source>
</evidence>
<name>A0ABQ7AKQ6_BRACR</name>
<accession>A0ABQ7AKQ6</accession>
<sequence length="200" mass="22729">MISAKLPVSISTLATSISRIVSSITRRSFRGLARSTVAPPLNEITFAHVESCISFLIVEWFLRVRLIQLGHYVATELWLEPGRYVATELLIEPSRYVATDLWLEPGCYLATELWLKPGCYVATELWLELGLYVATELWLEIGRYVATELLLELGRYVETELLVRARSLHSDRAEQVFGCCVATLFELLSDDSCFFRKAFS</sequence>
<dbReference type="Proteomes" id="UP000266723">
    <property type="component" value="Unassembled WGS sequence"/>
</dbReference>
<evidence type="ECO:0000313" key="2">
    <source>
        <dbReference type="Proteomes" id="UP000266723"/>
    </source>
</evidence>
<protein>
    <submittedName>
        <fullName evidence="1">Uncharacterized protein</fullName>
    </submittedName>
</protein>
<proteinExistence type="predicted"/>
<organism evidence="1 2">
    <name type="scientific">Brassica cretica</name>
    <name type="common">Mustard</name>
    <dbReference type="NCBI Taxonomy" id="69181"/>
    <lineage>
        <taxon>Eukaryota</taxon>
        <taxon>Viridiplantae</taxon>
        <taxon>Streptophyta</taxon>
        <taxon>Embryophyta</taxon>
        <taxon>Tracheophyta</taxon>
        <taxon>Spermatophyta</taxon>
        <taxon>Magnoliopsida</taxon>
        <taxon>eudicotyledons</taxon>
        <taxon>Gunneridae</taxon>
        <taxon>Pentapetalae</taxon>
        <taxon>rosids</taxon>
        <taxon>malvids</taxon>
        <taxon>Brassicales</taxon>
        <taxon>Brassicaceae</taxon>
        <taxon>Brassiceae</taxon>
        <taxon>Brassica</taxon>
    </lineage>
</organism>